<protein>
    <submittedName>
        <fullName evidence="9">MFS family permease</fullName>
    </submittedName>
</protein>
<accession>A0A840TQM7</accession>
<name>A0A840TQM7_9BACT</name>
<feature type="transmembrane region" description="Helical" evidence="7">
    <location>
        <begin position="377"/>
        <end position="395"/>
    </location>
</feature>
<dbReference type="PROSITE" id="PS50850">
    <property type="entry name" value="MFS"/>
    <property type="match status" value="1"/>
</dbReference>
<dbReference type="RefSeq" id="WP_184175171.1">
    <property type="nucleotide sequence ID" value="NZ_JACHGF010000005.1"/>
</dbReference>
<evidence type="ECO:0000313" key="9">
    <source>
        <dbReference type="EMBL" id="MBB5285215.1"/>
    </source>
</evidence>
<feature type="transmembrane region" description="Helical" evidence="7">
    <location>
        <begin position="264"/>
        <end position="285"/>
    </location>
</feature>
<dbReference type="GO" id="GO:0016020">
    <property type="term" value="C:membrane"/>
    <property type="evidence" value="ECO:0007669"/>
    <property type="project" value="TreeGrafter"/>
</dbReference>
<evidence type="ECO:0000259" key="8">
    <source>
        <dbReference type="PROSITE" id="PS50850"/>
    </source>
</evidence>
<dbReference type="InterPro" id="IPR011701">
    <property type="entry name" value="MFS"/>
</dbReference>
<evidence type="ECO:0000256" key="4">
    <source>
        <dbReference type="ARBA" id="ARBA00022692"/>
    </source>
</evidence>
<dbReference type="AlphaFoldDB" id="A0A840TQM7"/>
<feature type="transmembrane region" description="Helical" evidence="7">
    <location>
        <begin position="291"/>
        <end position="315"/>
    </location>
</feature>
<comment type="similarity">
    <text evidence="2">Belongs to the major facilitator superfamily.</text>
</comment>
<feature type="transmembrane region" description="Helical" evidence="7">
    <location>
        <begin position="50"/>
        <end position="68"/>
    </location>
</feature>
<proteinExistence type="inferred from homology"/>
<feature type="transmembrane region" description="Helical" evidence="7">
    <location>
        <begin position="9"/>
        <end position="30"/>
    </location>
</feature>
<feature type="transmembrane region" description="Helical" evidence="7">
    <location>
        <begin position="202"/>
        <end position="220"/>
    </location>
</feature>
<evidence type="ECO:0000256" key="7">
    <source>
        <dbReference type="SAM" id="Phobius"/>
    </source>
</evidence>
<feature type="domain" description="Major facilitator superfamily (MFS) profile" evidence="8">
    <location>
        <begin position="9"/>
        <end position="399"/>
    </location>
</feature>
<evidence type="ECO:0000256" key="5">
    <source>
        <dbReference type="ARBA" id="ARBA00022989"/>
    </source>
</evidence>
<dbReference type="Proteomes" id="UP000557307">
    <property type="component" value="Unassembled WGS sequence"/>
</dbReference>
<dbReference type="GO" id="GO:0022857">
    <property type="term" value="F:transmembrane transporter activity"/>
    <property type="evidence" value="ECO:0007669"/>
    <property type="project" value="InterPro"/>
</dbReference>
<reference evidence="9 10" key="1">
    <citation type="submission" date="2020-08" db="EMBL/GenBank/DDBJ databases">
        <title>Genomic Encyclopedia of Type Strains, Phase IV (KMG-IV): sequencing the most valuable type-strain genomes for metagenomic binning, comparative biology and taxonomic classification.</title>
        <authorList>
            <person name="Goeker M."/>
        </authorList>
    </citation>
    <scope>NUCLEOTIDE SEQUENCE [LARGE SCALE GENOMIC DNA]</scope>
    <source>
        <strain evidence="9 10">DSM 105074</strain>
    </source>
</reference>
<feature type="transmembrane region" description="Helical" evidence="7">
    <location>
        <begin position="162"/>
        <end position="181"/>
    </location>
</feature>
<dbReference type="GO" id="GO:0012505">
    <property type="term" value="C:endomembrane system"/>
    <property type="evidence" value="ECO:0007669"/>
    <property type="project" value="UniProtKB-SubCell"/>
</dbReference>
<evidence type="ECO:0000256" key="1">
    <source>
        <dbReference type="ARBA" id="ARBA00004127"/>
    </source>
</evidence>
<dbReference type="PANTHER" id="PTHR23514">
    <property type="entry name" value="BYPASS OF STOP CODON PROTEIN 6"/>
    <property type="match status" value="1"/>
</dbReference>
<gene>
    <name evidence="9" type="ORF">HNQ92_003372</name>
</gene>
<sequence>MQQINQARLFNASCFALITTALSFSIRAGILTQLGTEFHLSPEQLGYVNSMAFFGFPIAMIVFGALYNTFGPKRIMWITFMSHLLGIILTIYANGFWGLLISTFFIGFGNGCTEAACNPMIADTYTGSQLNKMMNRFHMWFPGGIVIGSLVSKFMTDAGLSWQLQMGVILVPTLLYAVLFWGQDFPSPRAEAASTRENFKAMLSPLYLFMLGCMALTAISEFGPTQWVGPILGKAGASPMLILALVTGLMAVGRYFAGPIVHRFNTVGVLLGSAVFATMGIVLMSQVQGPLLYVSAVLFAIGVCYFWPTMLGFVAEYVPRSGALGLSIMGGMGMFSTSIFQPIIGGWIETNTALATSAGLVGDAVELAAGQSTLSNMAVFPAILIVAFGMLYFVTRHKRPAQVPHSDILQEPQP</sequence>
<dbReference type="SUPFAM" id="SSF103473">
    <property type="entry name" value="MFS general substrate transporter"/>
    <property type="match status" value="1"/>
</dbReference>
<comment type="caution">
    <text evidence="9">The sequence shown here is derived from an EMBL/GenBank/DDBJ whole genome shotgun (WGS) entry which is preliminary data.</text>
</comment>
<organism evidence="9 10">
    <name type="scientific">Rhabdobacter roseus</name>
    <dbReference type="NCBI Taxonomy" id="1655419"/>
    <lineage>
        <taxon>Bacteria</taxon>
        <taxon>Pseudomonadati</taxon>
        <taxon>Bacteroidota</taxon>
        <taxon>Cytophagia</taxon>
        <taxon>Cytophagales</taxon>
        <taxon>Cytophagaceae</taxon>
        <taxon>Rhabdobacter</taxon>
    </lineage>
</organism>
<dbReference type="Gene3D" id="1.20.1250.20">
    <property type="entry name" value="MFS general substrate transporter like domains"/>
    <property type="match status" value="1"/>
</dbReference>
<dbReference type="InterPro" id="IPR020846">
    <property type="entry name" value="MFS_dom"/>
</dbReference>
<evidence type="ECO:0000313" key="10">
    <source>
        <dbReference type="Proteomes" id="UP000557307"/>
    </source>
</evidence>
<dbReference type="EMBL" id="JACHGF010000005">
    <property type="protein sequence ID" value="MBB5285215.1"/>
    <property type="molecule type" value="Genomic_DNA"/>
</dbReference>
<dbReference type="InterPro" id="IPR051788">
    <property type="entry name" value="MFS_Transporter"/>
</dbReference>
<keyword evidence="5 7" id="KW-1133">Transmembrane helix</keyword>
<evidence type="ECO:0000256" key="2">
    <source>
        <dbReference type="ARBA" id="ARBA00008335"/>
    </source>
</evidence>
<evidence type="ECO:0000256" key="3">
    <source>
        <dbReference type="ARBA" id="ARBA00022448"/>
    </source>
</evidence>
<keyword evidence="4 7" id="KW-0812">Transmembrane</keyword>
<feature type="transmembrane region" description="Helical" evidence="7">
    <location>
        <begin position="240"/>
        <end position="257"/>
    </location>
</feature>
<keyword evidence="3" id="KW-0813">Transport</keyword>
<comment type="subcellular location">
    <subcellularLocation>
        <location evidence="1">Endomembrane system</location>
        <topology evidence="1">Multi-pass membrane protein</topology>
    </subcellularLocation>
</comment>
<dbReference type="InterPro" id="IPR036259">
    <property type="entry name" value="MFS_trans_sf"/>
</dbReference>
<dbReference type="PANTHER" id="PTHR23514:SF3">
    <property type="entry name" value="BYPASS OF STOP CODON PROTEIN 6"/>
    <property type="match status" value="1"/>
</dbReference>
<keyword evidence="10" id="KW-1185">Reference proteome</keyword>
<keyword evidence="6 7" id="KW-0472">Membrane</keyword>
<dbReference type="Pfam" id="PF07690">
    <property type="entry name" value="MFS_1"/>
    <property type="match status" value="1"/>
</dbReference>
<evidence type="ECO:0000256" key="6">
    <source>
        <dbReference type="ARBA" id="ARBA00023136"/>
    </source>
</evidence>
<feature type="transmembrane region" description="Helical" evidence="7">
    <location>
        <begin position="322"/>
        <end position="344"/>
    </location>
</feature>